<sequence>MGATEELCLRWNDFESSFKNGFSRFRDRSEFYDVTLASNGVYIKAHKVILCACSPFFHEIIRNIPHDHPFIYLRDIKPKHLESILSFMYSGEVNVLKEDLEHFLSVAEELQINGLFKGVSHKNQEQKRPRISELPSSSSSPPQQSICSENNVQGSKNENQKTGPPITQTNKVMNLVEEVGGPKKRKKARRSIDRDSDRPSNPSSLVHISYLDKSELDVAIDKLICRSPSGHIYCAQCNYSTALQRSIRDHIEAKHIVTDGFECGTCSLRCKTRASLRRHHYRRHPKESDVKETPP</sequence>
<keyword evidence="4" id="KW-0539">Nucleus</keyword>
<evidence type="ECO:0000256" key="5">
    <source>
        <dbReference type="ARBA" id="ARBA00037382"/>
    </source>
</evidence>
<evidence type="ECO:0000256" key="4">
    <source>
        <dbReference type="ARBA" id="ARBA00023242"/>
    </source>
</evidence>
<dbReference type="CDD" id="cd18315">
    <property type="entry name" value="BTB_POZ_BAB-like"/>
    <property type="match status" value="1"/>
</dbReference>
<dbReference type="InterPro" id="IPR011333">
    <property type="entry name" value="SKP1/BTB/POZ_sf"/>
</dbReference>
<dbReference type="GO" id="GO:0048813">
    <property type="term" value="P:dendrite morphogenesis"/>
    <property type="evidence" value="ECO:0007669"/>
    <property type="project" value="UniProtKB-ARBA"/>
</dbReference>
<dbReference type="GO" id="GO:0045467">
    <property type="term" value="P:R7 cell development"/>
    <property type="evidence" value="ECO:0007669"/>
    <property type="project" value="UniProtKB-ARBA"/>
</dbReference>
<dbReference type="Gene3D" id="3.30.160.60">
    <property type="entry name" value="Classic Zinc Finger"/>
    <property type="match status" value="1"/>
</dbReference>
<feature type="compositionally biased region" description="Basic and acidic residues" evidence="6">
    <location>
        <begin position="122"/>
        <end position="131"/>
    </location>
</feature>
<evidence type="ECO:0000256" key="1">
    <source>
        <dbReference type="ARBA" id="ARBA00022473"/>
    </source>
</evidence>
<feature type="region of interest" description="Disordered" evidence="6">
    <location>
        <begin position="121"/>
        <end position="205"/>
    </location>
</feature>
<dbReference type="OrthoDB" id="2311693at2759"/>
<name>A0A7T8HLF8_CALRO</name>
<dbReference type="GO" id="GO:0035167">
    <property type="term" value="P:larval lymph gland hemopoiesis"/>
    <property type="evidence" value="ECO:0007669"/>
    <property type="project" value="UniProtKB-ARBA"/>
</dbReference>
<dbReference type="GO" id="GO:0016199">
    <property type="term" value="P:axon midline choice point recognition"/>
    <property type="evidence" value="ECO:0007669"/>
    <property type="project" value="UniProtKB-ARBA"/>
</dbReference>
<feature type="compositionally biased region" description="Low complexity" evidence="6">
    <location>
        <begin position="135"/>
        <end position="145"/>
    </location>
</feature>
<comment type="function">
    <text evidence="5">Putative transcription factor required for axon growth and guidance in the central and peripheral nervous systems. Repels CNS axons away from the midline by promoting the expression of the midline repellent sli and its receptor robo.</text>
</comment>
<dbReference type="SMART" id="SM00225">
    <property type="entry name" value="BTB"/>
    <property type="match status" value="1"/>
</dbReference>
<dbReference type="GO" id="GO:0005634">
    <property type="term" value="C:nucleus"/>
    <property type="evidence" value="ECO:0007669"/>
    <property type="project" value="UniProtKB-ARBA"/>
</dbReference>
<keyword evidence="3" id="KW-0524">Neurogenesis</keyword>
<dbReference type="InterPro" id="IPR000210">
    <property type="entry name" value="BTB/POZ_dom"/>
</dbReference>
<dbReference type="GO" id="GO:0007526">
    <property type="term" value="P:larval somatic muscle development"/>
    <property type="evidence" value="ECO:0007669"/>
    <property type="project" value="UniProtKB-ARBA"/>
</dbReference>
<dbReference type="InterPro" id="IPR013087">
    <property type="entry name" value="Znf_C2H2_type"/>
</dbReference>
<dbReference type="Proteomes" id="UP000595437">
    <property type="component" value="Chromosome 3"/>
</dbReference>
<evidence type="ECO:0000313" key="9">
    <source>
        <dbReference type="Proteomes" id="UP000595437"/>
    </source>
</evidence>
<dbReference type="SMART" id="SM00355">
    <property type="entry name" value="ZnF_C2H2"/>
    <property type="match status" value="2"/>
</dbReference>
<evidence type="ECO:0000313" key="8">
    <source>
        <dbReference type="EMBL" id="QQP52232.1"/>
    </source>
</evidence>
<dbReference type="EMBL" id="CP045892">
    <property type="protein sequence ID" value="QQP52232.1"/>
    <property type="molecule type" value="Genomic_DNA"/>
</dbReference>
<protein>
    <submittedName>
        <fullName evidence="8">Protein tramtrack_ alpha isoformlike</fullName>
    </submittedName>
</protein>
<dbReference type="PANTHER" id="PTHR23110">
    <property type="entry name" value="BTB DOMAIN TRANSCRIPTION FACTOR"/>
    <property type="match status" value="1"/>
</dbReference>
<feature type="domain" description="BTB" evidence="7">
    <location>
        <begin position="32"/>
        <end position="97"/>
    </location>
</feature>
<gene>
    <name evidence="8" type="ORF">FKW44_004321</name>
</gene>
<reference evidence="9" key="1">
    <citation type="submission" date="2021-01" db="EMBL/GenBank/DDBJ databases">
        <title>Caligus Genome Assembly.</title>
        <authorList>
            <person name="Gallardo-Escarate C."/>
        </authorList>
    </citation>
    <scope>NUCLEOTIDE SEQUENCE [LARGE SCALE GENOMIC DNA]</scope>
</reference>
<dbReference type="GO" id="GO:0006357">
    <property type="term" value="P:regulation of transcription by RNA polymerase II"/>
    <property type="evidence" value="ECO:0007669"/>
    <property type="project" value="TreeGrafter"/>
</dbReference>
<dbReference type="PROSITE" id="PS00028">
    <property type="entry name" value="ZINC_FINGER_C2H2_1"/>
    <property type="match status" value="1"/>
</dbReference>
<evidence type="ECO:0000256" key="2">
    <source>
        <dbReference type="ARBA" id="ARBA00022782"/>
    </source>
</evidence>
<keyword evidence="1" id="KW-0217">Developmental protein</keyword>
<dbReference type="Gene3D" id="3.30.710.10">
    <property type="entry name" value="Potassium Channel Kv1.1, Chain A"/>
    <property type="match status" value="1"/>
</dbReference>
<dbReference type="GO" id="GO:0007464">
    <property type="term" value="P:R3/R4 cell fate commitment"/>
    <property type="evidence" value="ECO:0007669"/>
    <property type="project" value="UniProtKB-ARBA"/>
</dbReference>
<dbReference type="PROSITE" id="PS50097">
    <property type="entry name" value="BTB"/>
    <property type="match status" value="1"/>
</dbReference>
<proteinExistence type="predicted"/>
<keyword evidence="9" id="KW-1185">Reference proteome</keyword>
<evidence type="ECO:0000256" key="6">
    <source>
        <dbReference type="SAM" id="MobiDB-lite"/>
    </source>
</evidence>
<dbReference type="PANTHER" id="PTHR23110:SF111">
    <property type="entry name" value="LONGITUDINALS LACKING PROTEIN, ISOFORMS F_I_K_T"/>
    <property type="match status" value="1"/>
</dbReference>
<dbReference type="AlphaFoldDB" id="A0A7T8HLF8"/>
<dbReference type="Pfam" id="PF00651">
    <property type="entry name" value="BTB"/>
    <property type="match status" value="1"/>
</dbReference>
<evidence type="ECO:0000256" key="3">
    <source>
        <dbReference type="ARBA" id="ARBA00022902"/>
    </source>
</evidence>
<dbReference type="InterPro" id="IPR051095">
    <property type="entry name" value="Dros_DevTransReg"/>
</dbReference>
<feature type="compositionally biased region" description="Polar residues" evidence="6">
    <location>
        <begin position="146"/>
        <end position="172"/>
    </location>
</feature>
<organism evidence="8 9">
    <name type="scientific">Caligus rogercresseyi</name>
    <name type="common">Sea louse</name>
    <dbReference type="NCBI Taxonomy" id="217165"/>
    <lineage>
        <taxon>Eukaryota</taxon>
        <taxon>Metazoa</taxon>
        <taxon>Ecdysozoa</taxon>
        <taxon>Arthropoda</taxon>
        <taxon>Crustacea</taxon>
        <taxon>Multicrustacea</taxon>
        <taxon>Hexanauplia</taxon>
        <taxon>Copepoda</taxon>
        <taxon>Siphonostomatoida</taxon>
        <taxon>Caligidae</taxon>
        <taxon>Caligus</taxon>
    </lineage>
</organism>
<keyword evidence="2" id="KW-0221">Differentiation</keyword>
<dbReference type="SUPFAM" id="SSF54695">
    <property type="entry name" value="POZ domain"/>
    <property type="match status" value="1"/>
</dbReference>
<evidence type="ECO:0000259" key="7">
    <source>
        <dbReference type="PROSITE" id="PS50097"/>
    </source>
</evidence>
<dbReference type="GO" id="GO:0045476">
    <property type="term" value="P:nurse cell apoptotic process"/>
    <property type="evidence" value="ECO:0007669"/>
    <property type="project" value="UniProtKB-ARBA"/>
</dbReference>
<dbReference type="GO" id="GO:0008406">
    <property type="term" value="P:gonad development"/>
    <property type="evidence" value="ECO:0007669"/>
    <property type="project" value="UniProtKB-ARBA"/>
</dbReference>
<accession>A0A7T8HLF8</accession>